<dbReference type="RefSeq" id="WP_241967755.1">
    <property type="nucleotide sequence ID" value="NZ_AP024911.1"/>
</dbReference>
<dbReference type="InterPro" id="IPR021957">
    <property type="entry name" value="DUF3574"/>
</dbReference>
<name>A0ABV7C8K1_9VIBR</name>
<proteinExistence type="predicted"/>
<feature type="signal peptide" evidence="1">
    <location>
        <begin position="1"/>
        <end position="32"/>
    </location>
</feature>
<evidence type="ECO:0000313" key="2">
    <source>
        <dbReference type="EMBL" id="MFC3024370.1"/>
    </source>
</evidence>
<dbReference type="Pfam" id="PF12098">
    <property type="entry name" value="DUF3574"/>
    <property type="match status" value="1"/>
</dbReference>
<evidence type="ECO:0000256" key="1">
    <source>
        <dbReference type="SAM" id="SignalP"/>
    </source>
</evidence>
<comment type="caution">
    <text evidence="2">The sequence shown here is derived from an EMBL/GenBank/DDBJ whole genome shotgun (WGS) entry which is preliminary data.</text>
</comment>
<accession>A0ABV7C8K1</accession>
<keyword evidence="1" id="KW-0732">Signal</keyword>
<organism evidence="2 3">
    <name type="scientific">Vibrio zhugei</name>
    <dbReference type="NCBI Taxonomy" id="2479546"/>
    <lineage>
        <taxon>Bacteria</taxon>
        <taxon>Pseudomonadati</taxon>
        <taxon>Pseudomonadota</taxon>
        <taxon>Gammaproteobacteria</taxon>
        <taxon>Vibrionales</taxon>
        <taxon>Vibrionaceae</taxon>
        <taxon>Vibrio</taxon>
    </lineage>
</organism>
<dbReference type="Proteomes" id="UP001595384">
    <property type="component" value="Unassembled WGS sequence"/>
</dbReference>
<keyword evidence="3" id="KW-1185">Reference proteome</keyword>
<sequence>MTPPNFVRSKWMKLSVLAASVLLFGCSNPSTQNPAETLSSTCAVGDLMAETTLYFGMSRPQGPDITNQEWQAFIDQQVTPRFRDGLTVFTGQGQWLGADGRVAKEGSHALMLIHPIKAAESEKNIETLRTLYKKTFDQESVMRVDAIKCVSF</sequence>
<protein>
    <submittedName>
        <fullName evidence="2">DUF3574 domain-containing protein</fullName>
    </submittedName>
</protein>
<dbReference type="EMBL" id="JBHRSE010000069">
    <property type="protein sequence ID" value="MFC3024370.1"/>
    <property type="molecule type" value="Genomic_DNA"/>
</dbReference>
<evidence type="ECO:0000313" key="3">
    <source>
        <dbReference type="Proteomes" id="UP001595384"/>
    </source>
</evidence>
<feature type="chain" id="PRO_5046044713" evidence="1">
    <location>
        <begin position="33"/>
        <end position="152"/>
    </location>
</feature>
<reference evidence="3" key="1">
    <citation type="journal article" date="2019" name="Int. J. Syst. Evol. Microbiol.">
        <title>The Global Catalogue of Microorganisms (GCM) 10K type strain sequencing project: providing services to taxonomists for standard genome sequencing and annotation.</title>
        <authorList>
            <consortium name="The Broad Institute Genomics Platform"/>
            <consortium name="The Broad Institute Genome Sequencing Center for Infectious Disease"/>
            <person name="Wu L."/>
            <person name="Ma J."/>
        </authorList>
    </citation>
    <scope>NUCLEOTIDE SEQUENCE [LARGE SCALE GENOMIC DNA]</scope>
    <source>
        <strain evidence="3">KCTC 62784</strain>
    </source>
</reference>
<gene>
    <name evidence="2" type="ORF">ACFODT_11100</name>
</gene>